<dbReference type="Pfam" id="PF12389">
    <property type="entry name" value="Peptidase_M73"/>
    <property type="match status" value="1"/>
</dbReference>
<dbReference type="PATRIC" id="fig|1434110.4.peg.2396"/>
<dbReference type="InterPro" id="IPR023833">
    <property type="entry name" value="Signal_pept_SipW-depend-type"/>
</dbReference>
<sequence length="205" mass="22958">MKSKKVILSLFVISIAIILASVGTKAYFSDTEVCENNTFTIKALDINISHTFHFDNVPPGLSKKESIYIYNDPKSIEANDVYLEIDVTDIEISDDTDAEREAEILLGITNEAGTNRGKTNISKWIQITKMRYNDVSIVNLYTDYNENDYIDLDDLNQAGQVKINGNNKLSPGEVAYVNFTMLFDPDAENELQGDRSVVDEIITAV</sequence>
<dbReference type="GeneID" id="24831109"/>
<evidence type="ECO:0000313" key="1">
    <source>
        <dbReference type="EMBL" id="AKB78368.1"/>
    </source>
</evidence>
<proteinExistence type="predicted"/>
<reference evidence="1 2" key="1">
    <citation type="submission" date="2014-07" db="EMBL/GenBank/DDBJ databases">
        <title>Methanogenic archaea and the global carbon cycle.</title>
        <authorList>
            <person name="Henriksen J.R."/>
            <person name="Luke J."/>
            <person name="Reinhart S."/>
            <person name="Benedict M.N."/>
            <person name="Youngblut N.D."/>
            <person name="Metcalf M.E."/>
            <person name="Whitaker R.J."/>
            <person name="Metcalf W.W."/>
        </authorList>
    </citation>
    <scope>NUCLEOTIDE SEQUENCE [LARGE SCALE GENOMIC DNA]</scope>
    <source>
        <strain evidence="1 2">HB-1</strain>
    </source>
</reference>
<dbReference type="OrthoDB" id="222305at2157"/>
<dbReference type="AlphaFoldDB" id="A0A0E3SFS0"/>
<dbReference type="RefSeq" id="WP_048139338.1">
    <property type="nucleotide sequence ID" value="NZ_BBCW01000079.1"/>
</dbReference>
<accession>A0A0E3SFS0</accession>
<protein>
    <recommendedName>
        <fullName evidence="3">Camelysin metallo-endopeptidase</fullName>
    </recommendedName>
</protein>
<organism evidence="1 2">
    <name type="scientific">Methanosarcina horonobensis HB-1 = JCM 15518</name>
    <dbReference type="NCBI Taxonomy" id="1434110"/>
    <lineage>
        <taxon>Archaea</taxon>
        <taxon>Methanobacteriati</taxon>
        <taxon>Methanobacteriota</taxon>
        <taxon>Stenosarchaea group</taxon>
        <taxon>Methanomicrobia</taxon>
        <taxon>Methanosarcinales</taxon>
        <taxon>Methanosarcinaceae</taxon>
        <taxon>Methanosarcina</taxon>
    </lineage>
</organism>
<evidence type="ECO:0000313" key="2">
    <source>
        <dbReference type="Proteomes" id="UP000033101"/>
    </source>
</evidence>
<dbReference type="NCBIfam" id="TIGR04088">
    <property type="entry name" value="cognate_SipW"/>
    <property type="match status" value="1"/>
</dbReference>
<evidence type="ECO:0008006" key="3">
    <source>
        <dbReference type="Google" id="ProtNLM"/>
    </source>
</evidence>
<gene>
    <name evidence="1" type="ORF">MSHOH_1885</name>
</gene>
<name>A0A0E3SFS0_9EURY</name>
<dbReference type="Proteomes" id="UP000033101">
    <property type="component" value="Chromosome"/>
</dbReference>
<dbReference type="EMBL" id="CP009516">
    <property type="protein sequence ID" value="AKB78368.1"/>
    <property type="molecule type" value="Genomic_DNA"/>
</dbReference>
<dbReference type="HOGENOM" id="CLU_1335055_0_0_2"/>
<keyword evidence="2" id="KW-1185">Reference proteome</keyword>
<dbReference type="KEGG" id="mhor:MSHOH_1885"/>
<dbReference type="InterPro" id="IPR022121">
    <property type="entry name" value="Peptidase_M73_camelysin"/>
</dbReference>